<evidence type="ECO:0000256" key="3">
    <source>
        <dbReference type="SAM" id="MobiDB-lite"/>
    </source>
</evidence>
<reference evidence="4 5" key="1">
    <citation type="journal article" date="2024" name="Nat. Commun.">
        <title>Phylogenomics reveals the evolutionary origins of lichenization in chlorophyte algae.</title>
        <authorList>
            <person name="Puginier C."/>
            <person name="Libourel C."/>
            <person name="Otte J."/>
            <person name="Skaloud P."/>
            <person name="Haon M."/>
            <person name="Grisel S."/>
            <person name="Petersen M."/>
            <person name="Berrin J.G."/>
            <person name="Delaux P.M."/>
            <person name="Dal Grande F."/>
            <person name="Keller J."/>
        </authorList>
    </citation>
    <scope>NUCLEOTIDE SEQUENCE [LARGE SCALE GENOMIC DNA]</scope>
    <source>
        <strain evidence="4 5">SAG 216-7</strain>
    </source>
</reference>
<evidence type="ECO:0000313" key="5">
    <source>
        <dbReference type="Proteomes" id="UP001491310"/>
    </source>
</evidence>
<evidence type="ECO:0008006" key="6">
    <source>
        <dbReference type="Google" id="ProtNLM"/>
    </source>
</evidence>
<name>A0ABR2YT11_9CHLO</name>
<keyword evidence="2" id="KW-0175">Coiled coil</keyword>
<dbReference type="PANTHER" id="PTHR21501:SF1">
    <property type="entry name" value="PROTEIN FAM-161"/>
    <property type="match status" value="1"/>
</dbReference>
<comment type="similarity">
    <text evidence="1">Belongs to the FAM161 family.</text>
</comment>
<dbReference type="InterPro" id="IPR019579">
    <property type="entry name" value="FAM161A/B"/>
</dbReference>
<organism evidence="4 5">
    <name type="scientific">Coccomyxa subellipsoidea</name>
    <dbReference type="NCBI Taxonomy" id="248742"/>
    <lineage>
        <taxon>Eukaryota</taxon>
        <taxon>Viridiplantae</taxon>
        <taxon>Chlorophyta</taxon>
        <taxon>core chlorophytes</taxon>
        <taxon>Trebouxiophyceae</taxon>
        <taxon>Trebouxiophyceae incertae sedis</taxon>
        <taxon>Coccomyxaceae</taxon>
        <taxon>Coccomyxa</taxon>
    </lineage>
</organism>
<dbReference type="InterPro" id="IPR051655">
    <property type="entry name" value="FAM161"/>
</dbReference>
<evidence type="ECO:0000313" key="4">
    <source>
        <dbReference type="EMBL" id="KAK9915009.1"/>
    </source>
</evidence>
<evidence type="ECO:0000256" key="2">
    <source>
        <dbReference type="ARBA" id="ARBA00023054"/>
    </source>
</evidence>
<accession>A0ABR2YT11</accession>
<sequence>MPVHIPSRHQKETIMQMKLRQDLELRAAEEAAHRFRAHHLPKTTSQPRYARILAQQAERLRTSHEHSRRVLEQLEEPFSFYERDKERTAAASAAAAALAEQEAATPQAAFKATPVPAFIKKRAQKFRVQQQQRQALAALQQNLQTPALRRQPRQKLPPIPPPQHAQGSAVDQWAMGAEQQPAVTPPKSWLPQRQQYTNISQCLRNLGSQQPGSVR</sequence>
<proteinExistence type="inferred from homology"/>
<comment type="caution">
    <text evidence="4">The sequence shown here is derived from an EMBL/GenBank/DDBJ whole genome shotgun (WGS) entry which is preliminary data.</text>
</comment>
<keyword evidence="5" id="KW-1185">Reference proteome</keyword>
<evidence type="ECO:0000256" key="1">
    <source>
        <dbReference type="ARBA" id="ARBA00006663"/>
    </source>
</evidence>
<dbReference type="Pfam" id="PF10595">
    <property type="entry name" value="FAM161A_B"/>
    <property type="match status" value="1"/>
</dbReference>
<dbReference type="Proteomes" id="UP001491310">
    <property type="component" value="Unassembled WGS sequence"/>
</dbReference>
<feature type="region of interest" description="Disordered" evidence="3">
    <location>
        <begin position="145"/>
        <end position="196"/>
    </location>
</feature>
<gene>
    <name evidence="4" type="ORF">WJX75_003556</name>
</gene>
<dbReference type="PANTHER" id="PTHR21501">
    <property type="entry name" value="PROTEIN FAM-161"/>
    <property type="match status" value="1"/>
</dbReference>
<protein>
    <recommendedName>
        <fullName evidence="6">TPX2 C-terminal domain-containing protein</fullName>
    </recommendedName>
</protein>
<dbReference type="EMBL" id="JALJOT010000005">
    <property type="protein sequence ID" value="KAK9915009.1"/>
    <property type="molecule type" value="Genomic_DNA"/>
</dbReference>